<protein>
    <submittedName>
        <fullName evidence="2">Uncharacterized protein</fullName>
    </submittedName>
</protein>
<dbReference type="AlphaFoldDB" id="A0AAW0QTB1"/>
<evidence type="ECO:0000313" key="3">
    <source>
        <dbReference type="Proteomes" id="UP001392437"/>
    </source>
</evidence>
<evidence type="ECO:0000256" key="1">
    <source>
        <dbReference type="SAM" id="MobiDB-lite"/>
    </source>
</evidence>
<organism evidence="2 3">
    <name type="scientific">Apiospora kogelbergensis</name>
    <dbReference type="NCBI Taxonomy" id="1337665"/>
    <lineage>
        <taxon>Eukaryota</taxon>
        <taxon>Fungi</taxon>
        <taxon>Dikarya</taxon>
        <taxon>Ascomycota</taxon>
        <taxon>Pezizomycotina</taxon>
        <taxon>Sordariomycetes</taxon>
        <taxon>Xylariomycetidae</taxon>
        <taxon>Amphisphaeriales</taxon>
        <taxon>Apiosporaceae</taxon>
        <taxon>Apiospora</taxon>
    </lineage>
</organism>
<name>A0AAW0QTB1_9PEZI</name>
<dbReference type="EMBL" id="JAQQWP010000007">
    <property type="protein sequence ID" value="KAK8109899.1"/>
    <property type="molecule type" value="Genomic_DNA"/>
</dbReference>
<feature type="region of interest" description="Disordered" evidence="1">
    <location>
        <begin position="1"/>
        <end position="32"/>
    </location>
</feature>
<keyword evidence="3" id="KW-1185">Reference proteome</keyword>
<sequence length="62" mass="6805">MPKTSDKTAGLGSANRSMRSTPAPTNPDYPNLEVFLKGEGAKAYAEPLPQLYPNLWKHDAIF</sequence>
<comment type="caution">
    <text evidence="2">The sequence shown here is derived from an EMBL/GenBank/DDBJ whole genome shotgun (WGS) entry which is preliminary data.</text>
</comment>
<gene>
    <name evidence="2" type="ORF">PG999_008036</name>
</gene>
<evidence type="ECO:0000313" key="2">
    <source>
        <dbReference type="EMBL" id="KAK8109899.1"/>
    </source>
</evidence>
<reference evidence="2 3" key="1">
    <citation type="submission" date="2023-01" db="EMBL/GenBank/DDBJ databases">
        <title>Analysis of 21 Apiospora genomes using comparative genomics revels a genus with tremendous synthesis potential of carbohydrate active enzymes and secondary metabolites.</title>
        <authorList>
            <person name="Sorensen T."/>
        </authorList>
    </citation>
    <scope>NUCLEOTIDE SEQUENCE [LARGE SCALE GENOMIC DNA]</scope>
    <source>
        <strain evidence="2 3">CBS 117206</strain>
    </source>
</reference>
<dbReference type="Proteomes" id="UP001392437">
    <property type="component" value="Unassembled WGS sequence"/>
</dbReference>
<feature type="compositionally biased region" description="Polar residues" evidence="1">
    <location>
        <begin position="14"/>
        <end position="23"/>
    </location>
</feature>
<proteinExistence type="predicted"/>
<accession>A0AAW0QTB1</accession>